<dbReference type="SUPFAM" id="SSF88659">
    <property type="entry name" value="Sigma3 and sigma4 domains of RNA polymerase sigma factors"/>
    <property type="match status" value="1"/>
</dbReference>
<evidence type="ECO:0000259" key="1">
    <source>
        <dbReference type="Pfam" id="PF08281"/>
    </source>
</evidence>
<feature type="domain" description="RNA polymerase sigma factor 70 region 4 type 2" evidence="1">
    <location>
        <begin position="2"/>
        <end position="40"/>
    </location>
</feature>
<dbReference type="InterPro" id="IPR013249">
    <property type="entry name" value="RNA_pol_sigma70_r4_t2"/>
</dbReference>
<accession>A0A645HGF3</accession>
<dbReference type="Gene3D" id="1.10.10.10">
    <property type="entry name" value="Winged helix-like DNA-binding domain superfamily/Winged helix DNA-binding domain"/>
    <property type="match status" value="1"/>
</dbReference>
<reference evidence="2" key="1">
    <citation type="submission" date="2019-08" db="EMBL/GenBank/DDBJ databases">
        <authorList>
            <person name="Kucharzyk K."/>
            <person name="Murdoch R.W."/>
            <person name="Higgins S."/>
            <person name="Loffler F."/>
        </authorList>
    </citation>
    <scope>NUCLEOTIDE SEQUENCE</scope>
</reference>
<dbReference type="GO" id="GO:0006352">
    <property type="term" value="P:DNA-templated transcription initiation"/>
    <property type="evidence" value="ECO:0007669"/>
    <property type="project" value="InterPro"/>
</dbReference>
<dbReference type="GO" id="GO:0003677">
    <property type="term" value="F:DNA binding"/>
    <property type="evidence" value="ECO:0007669"/>
    <property type="project" value="InterPro"/>
</dbReference>
<gene>
    <name evidence="2" type="ORF">SDC9_184991</name>
</gene>
<dbReference type="InterPro" id="IPR013324">
    <property type="entry name" value="RNA_pol_sigma_r3/r4-like"/>
</dbReference>
<name>A0A645HGF3_9ZZZZ</name>
<dbReference type="EMBL" id="VSSQ01092145">
    <property type="protein sequence ID" value="MPN37472.1"/>
    <property type="molecule type" value="Genomic_DNA"/>
</dbReference>
<sequence length="51" mass="5995">MQQAIIRMKDIEEYEVEEIAEITGTRPDAVRTNLSRARKKVREEYIKLTTA</sequence>
<protein>
    <recommendedName>
        <fullName evidence="1">RNA polymerase sigma factor 70 region 4 type 2 domain-containing protein</fullName>
    </recommendedName>
</protein>
<evidence type="ECO:0000313" key="2">
    <source>
        <dbReference type="EMBL" id="MPN37472.1"/>
    </source>
</evidence>
<comment type="caution">
    <text evidence="2">The sequence shown here is derived from an EMBL/GenBank/DDBJ whole genome shotgun (WGS) entry which is preliminary data.</text>
</comment>
<dbReference type="InterPro" id="IPR036388">
    <property type="entry name" value="WH-like_DNA-bd_sf"/>
</dbReference>
<dbReference type="AlphaFoldDB" id="A0A645HGF3"/>
<dbReference type="GO" id="GO:0016987">
    <property type="term" value="F:sigma factor activity"/>
    <property type="evidence" value="ECO:0007669"/>
    <property type="project" value="InterPro"/>
</dbReference>
<dbReference type="Pfam" id="PF08281">
    <property type="entry name" value="Sigma70_r4_2"/>
    <property type="match status" value="1"/>
</dbReference>
<proteinExistence type="predicted"/>
<organism evidence="2">
    <name type="scientific">bioreactor metagenome</name>
    <dbReference type="NCBI Taxonomy" id="1076179"/>
    <lineage>
        <taxon>unclassified sequences</taxon>
        <taxon>metagenomes</taxon>
        <taxon>ecological metagenomes</taxon>
    </lineage>
</organism>